<feature type="region of interest" description="Disordered" evidence="1">
    <location>
        <begin position="118"/>
        <end position="149"/>
    </location>
</feature>
<protein>
    <submittedName>
        <fullName evidence="2">Uncharacterized protein</fullName>
    </submittedName>
</protein>
<organism evidence="2 3">
    <name type="scientific">Lancefieldella rimae (strain ATCC 49626 / DSM 7090 / CCUG 31168 / NBRC 15546 / VPI D140H-11A)</name>
    <name type="common">Atopobium rimae</name>
    <dbReference type="NCBI Taxonomy" id="553184"/>
    <lineage>
        <taxon>Bacteria</taxon>
        <taxon>Bacillati</taxon>
        <taxon>Actinomycetota</taxon>
        <taxon>Coriobacteriia</taxon>
        <taxon>Coriobacteriales</taxon>
        <taxon>Atopobiaceae</taxon>
        <taxon>Lancefieldella</taxon>
    </lineage>
</organism>
<dbReference type="Proteomes" id="UP000004070">
    <property type="component" value="Unassembled WGS sequence"/>
</dbReference>
<evidence type="ECO:0000256" key="1">
    <source>
        <dbReference type="SAM" id="MobiDB-lite"/>
    </source>
</evidence>
<name>B9CL39_LANR4</name>
<accession>B9CL39</accession>
<comment type="caution">
    <text evidence="2">The sequence shown here is derived from an EMBL/GenBank/DDBJ whole genome shotgun (WGS) entry which is preliminary data.</text>
</comment>
<gene>
    <name evidence="2" type="ORF">ATORI0001_0754</name>
</gene>
<reference evidence="2 3" key="1">
    <citation type="submission" date="2009-01" db="EMBL/GenBank/DDBJ databases">
        <authorList>
            <person name="Madupu R."/>
            <person name="Sebastian Y."/>
            <person name="Durkin A.S."/>
            <person name="Torralba M."/>
            <person name="Methe B."/>
            <person name="Sutton G.G."/>
            <person name="Strausberg R.L."/>
            <person name="Nelson K.E."/>
        </authorList>
    </citation>
    <scope>NUCLEOTIDE SEQUENCE [LARGE SCALE GENOMIC DNA]</scope>
    <source>
        <strain evidence="2 3">ATCC 49626</strain>
    </source>
</reference>
<sequence>MGVRMIYVGNFSYNDTNDDKDNYCLMPCLVEAQSTEEALELFSEHLFEVSKVSDLLDGAQEIYLDSIVELPEIPSNPLIMQWQKIMPAGDGLCSITSALPTVEFDDDVANAYSWNEAEHNHSHGHDDCEHDDSVYDHEDYEGHEDHEDYGTLDDLNEELLEELAQDEEPFMRF</sequence>
<proteinExistence type="predicted"/>
<evidence type="ECO:0000313" key="3">
    <source>
        <dbReference type="Proteomes" id="UP000004070"/>
    </source>
</evidence>
<feature type="compositionally biased region" description="Basic and acidic residues" evidence="1">
    <location>
        <begin position="118"/>
        <end position="137"/>
    </location>
</feature>
<evidence type="ECO:0000313" key="2">
    <source>
        <dbReference type="EMBL" id="EEE17974.1"/>
    </source>
</evidence>
<dbReference type="AlphaFoldDB" id="B9CL39"/>
<dbReference type="EMBL" id="ACFE01000001">
    <property type="protein sequence ID" value="EEE17974.1"/>
    <property type="molecule type" value="Genomic_DNA"/>
</dbReference>
<dbReference type="STRING" id="1383.IV60_GL000096"/>